<dbReference type="AlphaFoldDB" id="A0A367IJ55"/>
<dbReference type="STRING" id="4846.A0A367IJ55"/>
<accession>A0A367IJ55</accession>
<name>A0A367IJ55_RHIST</name>
<protein>
    <recommendedName>
        <fullName evidence="3">GDP/GTP exchange factor Sec2 N-terminal domain-containing protein</fullName>
    </recommendedName>
</protein>
<evidence type="ECO:0000259" key="3">
    <source>
        <dbReference type="Pfam" id="PF06428"/>
    </source>
</evidence>
<organism evidence="4 5">
    <name type="scientific">Rhizopus stolonifer</name>
    <name type="common">Rhizopus nigricans</name>
    <dbReference type="NCBI Taxonomy" id="4846"/>
    <lineage>
        <taxon>Eukaryota</taxon>
        <taxon>Fungi</taxon>
        <taxon>Fungi incertae sedis</taxon>
        <taxon>Mucoromycota</taxon>
        <taxon>Mucoromycotina</taxon>
        <taxon>Mucoromycetes</taxon>
        <taxon>Mucorales</taxon>
        <taxon>Mucorineae</taxon>
        <taxon>Rhizopodaceae</taxon>
        <taxon>Rhizopus</taxon>
    </lineage>
</organism>
<feature type="compositionally biased region" description="Low complexity" evidence="2">
    <location>
        <begin position="158"/>
        <end position="170"/>
    </location>
</feature>
<comment type="caution">
    <text evidence="4">The sequence shown here is derived from an EMBL/GenBank/DDBJ whole genome shotgun (WGS) entry which is preliminary data.</text>
</comment>
<dbReference type="InterPro" id="IPR009449">
    <property type="entry name" value="Sec2_N"/>
</dbReference>
<keyword evidence="1" id="KW-0175">Coiled coil</keyword>
<dbReference type="OrthoDB" id="5560525at2759"/>
<sequence length="196" mass="21758">MTSPPTTYAVHDEDTSFCSNCKQLLSQLDSQVERQAYLKRDLSSLASALAEEEDMRASVEQDKEALEEDVADITSALFSALNQILMDEVTDRDGLVQINRETNGKLVQVLDAWDTRDARLKQVKGLLVELDSAVHTSAHVSHTMSHRYSQPPMNATLSRFTSRSSTSSGSHPLRYSIDQPSPVDTNTIRIDGFILS</sequence>
<evidence type="ECO:0000256" key="2">
    <source>
        <dbReference type="SAM" id="MobiDB-lite"/>
    </source>
</evidence>
<feature type="domain" description="GDP/GTP exchange factor Sec2 N-terminal" evidence="3">
    <location>
        <begin position="23"/>
        <end position="128"/>
    </location>
</feature>
<evidence type="ECO:0000313" key="4">
    <source>
        <dbReference type="EMBL" id="RCH77551.1"/>
    </source>
</evidence>
<feature type="compositionally biased region" description="Polar residues" evidence="2">
    <location>
        <begin position="142"/>
        <end position="157"/>
    </location>
</feature>
<evidence type="ECO:0000256" key="1">
    <source>
        <dbReference type="SAM" id="Coils"/>
    </source>
</evidence>
<feature type="region of interest" description="Disordered" evidence="2">
    <location>
        <begin position="142"/>
        <end position="180"/>
    </location>
</feature>
<feature type="coiled-coil region" evidence="1">
    <location>
        <begin position="49"/>
        <end position="76"/>
    </location>
</feature>
<feature type="non-terminal residue" evidence="4">
    <location>
        <position position="196"/>
    </location>
</feature>
<dbReference type="Gene3D" id="6.10.140.910">
    <property type="match status" value="1"/>
</dbReference>
<proteinExistence type="predicted"/>
<evidence type="ECO:0000313" key="5">
    <source>
        <dbReference type="Proteomes" id="UP000253551"/>
    </source>
</evidence>
<gene>
    <name evidence="4" type="ORF">CU098_000766</name>
</gene>
<dbReference type="EMBL" id="PJQM01007965">
    <property type="protein sequence ID" value="RCH77551.1"/>
    <property type="molecule type" value="Genomic_DNA"/>
</dbReference>
<dbReference type="SUPFAM" id="SSF144284">
    <property type="entry name" value="Sec2 N-terminal region"/>
    <property type="match status" value="1"/>
</dbReference>
<reference evidence="4 5" key="1">
    <citation type="journal article" date="2018" name="G3 (Bethesda)">
        <title>Phylogenetic and Phylogenomic Definition of Rhizopus Species.</title>
        <authorList>
            <person name="Gryganskyi A.P."/>
            <person name="Golan J."/>
            <person name="Dolatabadi S."/>
            <person name="Mondo S."/>
            <person name="Robb S."/>
            <person name="Idnurm A."/>
            <person name="Muszewska A."/>
            <person name="Steczkiewicz K."/>
            <person name="Masonjones S."/>
            <person name="Liao H.L."/>
            <person name="Gajdeczka M.T."/>
            <person name="Anike F."/>
            <person name="Vuek A."/>
            <person name="Anishchenko I.M."/>
            <person name="Voigt K."/>
            <person name="de Hoog G.S."/>
            <person name="Smith M.E."/>
            <person name="Heitman J."/>
            <person name="Vilgalys R."/>
            <person name="Stajich J.E."/>
        </authorList>
    </citation>
    <scope>NUCLEOTIDE SEQUENCE [LARGE SCALE GENOMIC DNA]</scope>
    <source>
        <strain evidence="4 5">LSU 92-RS-03</strain>
    </source>
</reference>
<keyword evidence="5" id="KW-1185">Reference proteome</keyword>
<dbReference type="Pfam" id="PF06428">
    <property type="entry name" value="Sec2p"/>
    <property type="match status" value="1"/>
</dbReference>
<dbReference type="Proteomes" id="UP000253551">
    <property type="component" value="Unassembled WGS sequence"/>
</dbReference>